<evidence type="ECO:0000313" key="3">
    <source>
        <dbReference type="EMBL" id="CDJ59352.1"/>
    </source>
</evidence>
<feature type="domain" description="CSN8/PSMD8/EIF3K" evidence="2">
    <location>
        <begin position="65"/>
        <end position="224"/>
    </location>
</feature>
<dbReference type="OMA" id="YPHMMFN"/>
<name>U6M533_EIMMA</name>
<dbReference type="SUPFAM" id="SSF48371">
    <property type="entry name" value="ARM repeat"/>
    <property type="match status" value="1"/>
</dbReference>
<organism evidence="3 4">
    <name type="scientific">Eimeria maxima</name>
    <name type="common">Coccidian parasite</name>
    <dbReference type="NCBI Taxonomy" id="5804"/>
    <lineage>
        <taxon>Eukaryota</taxon>
        <taxon>Sar</taxon>
        <taxon>Alveolata</taxon>
        <taxon>Apicomplexa</taxon>
        <taxon>Conoidasida</taxon>
        <taxon>Coccidia</taxon>
        <taxon>Eucoccidiorida</taxon>
        <taxon>Eimeriorina</taxon>
        <taxon>Eimeriidae</taxon>
        <taxon>Eimeria</taxon>
    </lineage>
</organism>
<protein>
    <submittedName>
        <fullName evidence="3">Eukaryotic translation initiation factor 3 subunit 11, putative</fullName>
    </submittedName>
</protein>
<accession>U6M533</accession>
<reference evidence="3" key="2">
    <citation type="submission" date="2013-10" db="EMBL/GenBank/DDBJ databases">
        <authorList>
            <person name="Aslett M."/>
        </authorList>
    </citation>
    <scope>NUCLEOTIDE SEQUENCE [LARGE SCALE GENOMIC DNA]</scope>
    <source>
        <strain evidence="3">Weybridge</strain>
    </source>
</reference>
<evidence type="ECO:0000313" key="4">
    <source>
        <dbReference type="Proteomes" id="UP000030763"/>
    </source>
</evidence>
<dbReference type="InterPro" id="IPR033464">
    <property type="entry name" value="CSN8_PSD8_EIF3K"/>
</dbReference>
<dbReference type="RefSeq" id="XP_013336000.1">
    <property type="nucleotide sequence ID" value="XM_013480546.1"/>
</dbReference>
<sequence>MSEQSLSVDQIPVEELLNIHQMIFQPSTLDLLISHLEKGIAQGGASPDLCSAVLRLYLLYPQCANAEVVRKILVQNIVALPENQFGYYACISPSHFPSPEDEKRVQDILTLQEHIESCNFKAVWAMLREPDMADVLHTPGVVDALRRYICEVLQQTFSTISLSDFCQLLNLSSSSSTSSSSSSNTTSSSSNNTSSNSSNAAAAAADEKVEKLIKTRGWTIEEGSAGNKVVRLSAKDIESPKAVATRASVAHKTVEKYLSPEGLQQCLALLQP</sequence>
<dbReference type="Gene3D" id="1.25.40.250">
    <property type="entry name" value="ARM repeat, domain 1"/>
    <property type="match status" value="1"/>
</dbReference>
<dbReference type="InterPro" id="IPR009374">
    <property type="entry name" value="eIF3k"/>
</dbReference>
<dbReference type="InterPro" id="IPR016024">
    <property type="entry name" value="ARM-type_fold"/>
</dbReference>
<dbReference type="InterPro" id="IPR036388">
    <property type="entry name" value="WH-like_DNA-bd_sf"/>
</dbReference>
<dbReference type="Pfam" id="PF10075">
    <property type="entry name" value="CSN8_PSD8_EIF3K"/>
    <property type="match status" value="1"/>
</dbReference>
<dbReference type="AlphaFoldDB" id="U6M533"/>
<evidence type="ECO:0000259" key="2">
    <source>
        <dbReference type="Pfam" id="PF10075"/>
    </source>
</evidence>
<keyword evidence="3" id="KW-0396">Initiation factor</keyword>
<reference evidence="3" key="1">
    <citation type="submission" date="2013-10" db="EMBL/GenBank/DDBJ databases">
        <title>Genomic analysis of the causative agents of coccidiosis in chickens.</title>
        <authorList>
            <person name="Reid A.J."/>
            <person name="Blake D."/>
            <person name="Billington K."/>
            <person name="Browne H."/>
            <person name="Dunn M."/>
            <person name="Hung S."/>
            <person name="Kawahara F."/>
            <person name="Miranda-Saavedra D."/>
            <person name="Mourier T."/>
            <person name="Nagra H."/>
            <person name="Otto T.D."/>
            <person name="Rawlings N."/>
            <person name="Sanchez A."/>
            <person name="Sanders M."/>
            <person name="Subramaniam C."/>
            <person name="Tay Y."/>
            <person name="Dear P."/>
            <person name="Doerig C."/>
            <person name="Gruber A."/>
            <person name="Parkinson J."/>
            <person name="Shirley M."/>
            <person name="Wan K.L."/>
            <person name="Berriman M."/>
            <person name="Tomley F."/>
            <person name="Pain A."/>
        </authorList>
    </citation>
    <scope>NUCLEOTIDE SEQUENCE [LARGE SCALE GENOMIC DNA]</scope>
    <source>
        <strain evidence="3">Weybridge</strain>
    </source>
</reference>
<dbReference type="GO" id="GO:0003743">
    <property type="term" value="F:translation initiation factor activity"/>
    <property type="evidence" value="ECO:0007669"/>
    <property type="project" value="UniProtKB-KW"/>
</dbReference>
<proteinExistence type="predicted"/>
<dbReference type="Gene3D" id="1.10.10.10">
    <property type="entry name" value="Winged helix-like DNA-binding domain superfamily/Winged helix DNA-binding domain"/>
    <property type="match status" value="1"/>
</dbReference>
<dbReference type="GO" id="GO:0006446">
    <property type="term" value="P:regulation of translational initiation"/>
    <property type="evidence" value="ECO:0007669"/>
    <property type="project" value="InterPro"/>
</dbReference>
<dbReference type="PANTHER" id="PTHR13022">
    <property type="entry name" value="EUKARYOTIC TRANSLATION INITIATION FACTOR 3 SUBUNIT 11"/>
    <property type="match status" value="1"/>
</dbReference>
<dbReference type="EMBL" id="HG720318">
    <property type="protein sequence ID" value="CDJ59352.1"/>
    <property type="molecule type" value="Genomic_DNA"/>
</dbReference>
<gene>
    <name evidence="3" type="ORF">EMWEY_00021580</name>
</gene>
<dbReference type="PANTHER" id="PTHR13022:SF0">
    <property type="entry name" value="EUKARYOTIC TRANSLATION INITIATION FACTOR 3 SUBUNIT K"/>
    <property type="match status" value="1"/>
</dbReference>
<dbReference type="GO" id="GO:0005852">
    <property type="term" value="C:eukaryotic translation initiation factor 3 complex"/>
    <property type="evidence" value="ECO:0007669"/>
    <property type="project" value="InterPro"/>
</dbReference>
<dbReference type="InterPro" id="IPR016020">
    <property type="entry name" value="Transl_init_fac_sub12_N_euk"/>
</dbReference>
<dbReference type="Proteomes" id="UP000030763">
    <property type="component" value="Unassembled WGS sequence"/>
</dbReference>
<dbReference type="GO" id="GO:0043022">
    <property type="term" value="F:ribosome binding"/>
    <property type="evidence" value="ECO:0007669"/>
    <property type="project" value="InterPro"/>
</dbReference>
<evidence type="ECO:0000256" key="1">
    <source>
        <dbReference type="SAM" id="MobiDB-lite"/>
    </source>
</evidence>
<feature type="region of interest" description="Disordered" evidence="1">
    <location>
        <begin position="174"/>
        <end position="201"/>
    </location>
</feature>
<dbReference type="OrthoDB" id="337745at2759"/>
<dbReference type="VEuPathDB" id="ToxoDB:EMWEY_00021580"/>
<dbReference type="GeneID" id="25336144"/>
<keyword evidence="4" id="KW-1185">Reference proteome</keyword>
<keyword evidence="3" id="KW-0648">Protein biosynthesis</keyword>